<dbReference type="EMBL" id="JAKOGI010000003">
    <property type="protein sequence ID" value="KAJ8452611.1"/>
    <property type="molecule type" value="Genomic_DNA"/>
</dbReference>
<evidence type="ECO:0008006" key="11">
    <source>
        <dbReference type="Google" id="ProtNLM"/>
    </source>
</evidence>
<keyword evidence="1" id="KW-0479">Metal-binding</keyword>
<evidence type="ECO:0000313" key="10">
    <source>
        <dbReference type="Proteomes" id="UP001153076"/>
    </source>
</evidence>
<dbReference type="GO" id="GO:0008270">
    <property type="term" value="F:zinc ion binding"/>
    <property type="evidence" value="ECO:0007669"/>
    <property type="project" value="UniProtKB-KW"/>
</dbReference>
<dbReference type="OrthoDB" id="8026949at2759"/>
<feature type="domain" description="CCHC-type" evidence="7">
    <location>
        <begin position="171"/>
        <end position="188"/>
    </location>
</feature>
<evidence type="ECO:0000256" key="3">
    <source>
        <dbReference type="ARBA" id="ARBA00022833"/>
    </source>
</evidence>
<dbReference type="InterPro" id="IPR001878">
    <property type="entry name" value="Znf_CCHC"/>
</dbReference>
<dbReference type="PROSITE" id="PS50158">
    <property type="entry name" value="ZF_CCHC"/>
    <property type="match status" value="1"/>
</dbReference>
<accession>A0A9Q1QT58</accession>
<dbReference type="Pfam" id="PF04434">
    <property type="entry name" value="SWIM"/>
    <property type="match status" value="1"/>
</dbReference>
<dbReference type="PANTHER" id="PTHR31973:SF187">
    <property type="entry name" value="MUTATOR TRANSPOSASE MUDRA PROTEIN"/>
    <property type="match status" value="1"/>
</dbReference>
<dbReference type="InterPro" id="IPR036875">
    <property type="entry name" value="Znf_CCHC_sf"/>
</dbReference>
<dbReference type="SUPFAM" id="SSF57756">
    <property type="entry name" value="Retrovirus zinc finger-like domains"/>
    <property type="match status" value="1"/>
</dbReference>
<keyword evidence="6" id="KW-0812">Transmembrane</keyword>
<reference evidence="9" key="1">
    <citation type="submission" date="2022-04" db="EMBL/GenBank/DDBJ databases">
        <title>Carnegiea gigantea Genome sequencing and assembly v2.</title>
        <authorList>
            <person name="Copetti D."/>
            <person name="Sanderson M.J."/>
            <person name="Burquez A."/>
            <person name="Wojciechowski M.F."/>
        </authorList>
    </citation>
    <scope>NUCLEOTIDE SEQUENCE</scope>
    <source>
        <strain evidence="9">SGP5-SGP5p</strain>
        <tissue evidence="9">Aerial part</tissue>
    </source>
</reference>
<keyword evidence="6" id="KW-1133">Transmembrane helix</keyword>
<dbReference type="Proteomes" id="UP001153076">
    <property type="component" value="Unassembled WGS sequence"/>
</dbReference>
<dbReference type="PROSITE" id="PS50966">
    <property type="entry name" value="ZF_SWIM"/>
    <property type="match status" value="1"/>
</dbReference>
<organism evidence="9 10">
    <name type="scientific">Carnegiea gigantea</name>
    <dbReference type="NCBI Taxonomy" id="171969"/>
    <lineage>
        <taxon>Eukaryota</taxon>
        <taxon>Viridiplantae</taxon>
        <taxon>Streptophyta</taxon>
        <taxon>Embryophyta</taxon>
        <taxon>Tracheophyta</taxon>
        <taxon>Spermatophyta</taxon>
        <taxon>Magnoliopsida</taxon>
        <taxon>eudicotyledons</taxon>
        <taxon>Gunneridae</taxon>
        <taxon>Pentapetalae</taxon>
        <taxon>Caryophyllales</taxon>
        <taxon>Cactineae</taxon>
        <taxon>Cactaceae</taxon>
        <taxon>Cactoideae</taxon>
        <taxon>Echinocereeae</taxon>
        <taxon>Carnegiea</taxon>
    </lineage>
</organism>
<comment type="caution">
    <text evidence="9">The sequence shown here is derived from an EMBL/GenBank/DDBJ whole genome shotgun (WGS) entry which is preliminary data.</text>
</comment>
<evidence type="ECO:0000313" key="9">
    <source>
        <dbReference type="EMBL" id="KAJ8452611.1"/>
    </source>
</evidence>
<sequence length="360" mass="41699">MDNRKFGVEKWKNGVGERIEKKLKKTYENMGSVMEVQRFNRGIGEYSVRLSNDRCLVVRLSEGTCSCKWWQLRGLPCVHAMAVIEREKFNVYDYVNPCYKAPMQRTIYMNVIHPMETHDVGIVDGDTGHVVGGDELDEDFNRRILPPKNPRGAGRPRKRRIESQTQGVKARRCSKCGELGHYKNTCRNPRADVDADYVVAVCMCNLECYTVQSVCAEVQVVENGTRFGWRSFARAYVIVRNMTYQCHCQLEAKIVEHHDNYRRRYACCPKQDEHACPYFEEVDPEYPNRAMEVIDELVAEMREAHDVLLEERNSQYWMEEEDRAVEGRMRAEVDEVKDVLSVALAAVMVLLAAVLVMWSF</sequence>
<dbReference type="AlphaFoldDB" id="A0A9Q1QT58"/>
<dbReference type="InterPro" id="IPR007527">
    <property type="entry name" value="Znf_SWIM"/>
</dbReference>
<proteinExistence type="predicted"/>
<keyword evidence="10" id="KW-1185">Reference proteome</keyword>
<evidence type="ECO:0000256" key="2">
    <source>
        <dbReference type="ARBA" id="ARBA00022771"/>
    </source>
</evidence>
<evidence type="ECO:0000256" key="6">
    <source>
        <dbReference type="SAM" id="Phobius"/>
    </source>
</evidence>
<feature type="region of interest" description="Disordered" evidence="5">
    <location>
        <begin position="142"/>
        <end position="166"/>
    </location>
</feature>
<evidence type="ECO:0000256" key="5">
    <source>
        <dbReference type="SAM" id="MobiDB-lite"/>
    </source>
</evidence>
<evidence type="ECO:0000256" key="4">
    <source>
        <dbReference type="PROSITE-ProRule" id="PRU00047"/>
    </source>
</evidence>
<feature type="transmembrane region" description="Helical" evidence="6">
    <location>
        <begin position="339"/>
        <end position="358"/>
    </location>
</feature>
<dbReference type="PANTHER" id="PTHR31973">
    <property type="entry name" value="POLYPROTEIN, PUTATIVE-RELATED"/>
    <property type="match status" value="1"/>
</dbReference>
<dbReference type="GO" id="GO:0003676">
    <property type="term" value="F:nucleic acid binding"/>
    <property type="evidence" value="ECO:0007669"/>
    <property type="project" value="InterPro"/>
</dbReference>
<dbReference type="SMART" id="SM00575">
    <property type="entry name" value="ZnF_PMZ"/>
    <property type="match status" value="1"/>
</dbReference>
<evidence type="ECO:0000259" key="8">
    <source>
        <dbReference type="PROSITE" id="PS50966"/>
    </source>
</evidence>
<protein>
    <recommendedName>
        <fullName evidence="11">SWIM-type domain-containing protein</fullName>
    </recommendedName>
</protein>
<keyword evidence="2 4" id="KW-0863">Zinc-finger</keyword>
<keyword evidence="6" id="KW-0472">Membrane</keyword>
<dbReference type="InterPro" id="IPR006564">
    <property type="entry name" value="Znf_PMZ"/>
</dbReference>
<gene>
    <name evidence="9" type="ORF">Cgig2_004947</name>
</gene>
<name>A0A9Q1QT58_9CARY</name>
<keyword evidence="3" id="KW-0862">Zinc</keyword>
<evidence type="ECO:0000256" key="1">
    <source>
        <dbReference type="ARBA" id="ARBA00022723"/>
    </source>
</evidence>
<evidence type="ECO:0000259" key="7">
    <source>
        <dbReference type="PROSITE" id="PS50158"/>
    </source>
</evidence>
<feature type="domain" description="SWIM-type" evidence="8">
    <location>
        <begin position="46"/>
        <end position="88"/>
    </location>
</feature>